<name>A0A856MNK1_9CYAN</name>
<evidence type="ECO:0000313" key="3">
    <source>
        <dbReference type="Proteomes" id="UP000503129"/>
    </source>
</evidence>
<protein>
    <submittedName>
        <fullName evidence="2">Uncharacterized protein</fullName>
    </submittedName>
</protein>
<organism evidence="2 3">
    <name type="scientific">Brasilonema sennae CENA114</name>
    <dbReference type="NCBI Taxonomy" id="415709"/>
    <lineage>
        <taxon>Bacteria</taxon>
        <taxon>Bacillati</taxon>
        <taxon>Cyanobacteriota</taxon>
        <taxon>Cyanophyceae</taxon>
        <taxon>Nostocales</taxon>
        <taxon>Scytonemataceae</taxon>
        <taxon>Brasilonema</taxon>
        <taxon>Bromeliae group (in: Brasilonema)</taxon>
    </lineage>
</organism>
<dbReference type="EMBL" id="CP030118">
    <property type="protein sequence ID" value="QDL11660.1"/>
    <property type="molecule type" value="Genomic_DNA"/>
</dbReference>
<feature type="compositionally biased region" description="Low complexity" evidence="1">
    <location>
        <begin position="62"/>
        <end position="88"/>
    </location>
</feature>
<evidence type="ECO:0000313" key="2">
    <source>
        <dbReference type="EMBL" id="QDL11660.1"/>
    </source>
</evidence>
<sequence length="88" mass="9704">MGSKLKNAYWLPSVQQNASGDRVEFMSFLFSANPKKESNIVFEEKCGESSAHEEGFQRQNKRVQSSVSVRRGRASSSTGSSVGDGRSR</sequence>
<dbReference type="KEGG" id="bsen:DP114_30565"/>
<gene>
    <name evidence="2" type="ORF">DP114_30565</name>
</gene>
<evidence type="ECO:0000256" key="1">
    <source>
        <dbReference type="SAM" id="MobiDB-lite"/>
    </source>
</evidence>
<dbReference type="AlphaFoldDB" id="A0A856MNK1"/>
<accession>A0A856MNK1</accession>
<keyword evidence="3" id="KW-1185">Reference proteome</keyword>
<dbReference type="Proteomes" id="UP000503129">
    <property type="component" value="Chromosome"/>
</dbReference>
<proteinExistence type="predicted"/>
<feature type="region of interest" description="Disordered" evidence="1">
    <location>
        <begin position="49"/>
        <end position="88"/>
    </location>
</feature>
<reference evidence="2 3" key="1">
    <citation type="submission" date="2018-06" db="EMBL/GenBank/DDBJ databases">
        <title>Comparative genomics of Brasilonema spp. strains.</title>
        <authorList>
            <person name="Alvarenga D.O."/>
            <person name="Fiore M.F."/>
            <person name="Varani A.M."/>
        </authorList>
    </citation>
    <scope>NUCLEOTIDE SEQUENCE [LARGE SCALE GENOMIC DNA]</scope>
    <source>
        <strain evidence="2 3">CENA114</strain>
    </source>
</reference>